<proteinExistence type="predicted"/>
<keyword evidence="2" id="KW-1185">Reference proteome</keyword>
<evidence type="ECO:0000313" key="2">
    <source>
        <dbReference type="Proteomes" id="UP001234178"/>
    </source>
</evidence>
<evidence type="ECO:0000313" key="1">
    <source>
        <dbReference type="EMBL" id="KAK4007167.1"/>
    </source>
</evidence>
<accession>A0ABQ9Z2N8</accession>
<dbReference type="EMBL" id="JAOYFB010000002">
    <property type="protein sequence ID" value="KAK4007167.1"/>
    <property type="molecule type" value="Genomic_DNA"/>
</dbReference>
<gene>
    <name evidence="1" type="ORF">OUZ56_012329</name>
</gene>
<sequence>MDLCIHCLLLYRCATSVINYLTNLAKNRDKIDKYSVALNTRAGFVTEILAQFNDRATISYTIFFSCEAAALWLWGNDTNVVGPVALGEDATSGLGVGVLEEDKAAKSPT</sequence>
<protein>
    <submittedName>
        <fullName evidence="1">Uncharacterized protein</fullName>
    </submittedName>
</protein>
<dbReference type="Proteomes" id="UP001234178">
    <property type="component" value="Unassembled WGS sequence"/>
</dbReference>
<reference evidence="1 2" key="1">
    <citation type="journal article" date="2023" name="Nucleic Acids Res.">
        <title>The hologenome of Daphnia magna reveals possible DNA methylation and microbiome-mediated evolution of the host genome.</title>
        <authorList>
            <person name="Chaturvedi A."/>
            <person name="Li X."/>
            <person name="Dhandapani V."/>
            <person name="Marshall H."/>
            <person name="Kissane S."/>
            <person name="Cuenca-Cambronero M."/>
            <person name="Asole G."/>
            <person name="Calvet F."/>
            <person name="Ruiz-Romero M."/>
            <person name="Marangio P."/>
            <person name="Guigo R."/>
            <person name="Rago D."/>
            <person name="Mirbahai L."/>
            <person name="Eastwood N."/>
            <person name="Colbourne J.K."/>
            <person name="Zhou J."/>
            <person name="Mallon E."/>
            <person name="Orsini L."/>
        </authorList>
    </citation>
    <scope>NUCLEOTIDE SEQUENCE [LARGE SCALE GENOMIC DNA]</scope>
    <source>
        <strain evidence="1">LRV0_1</strain>
    </source>
</reference>
<comment type="caution">
    <text evidence="1">The sequence shown here is derived from an EMBL/GenBank/DDBJ whole genome shotgun (WGS) entry which is preliminary data.</text>
</comment>
<organism evidence="1 2">
    <name type="scientific">Daphnia magna</name>
    <dbReference type="NCBI Taxonomy" id="35525"/>
    <lineage>
        <taxon>Eukaryota</taxon>
        <taxon>Metazoa</taxon>
        <taxon>Ecdysozoa</taxon>
        <taxon>Arthropoda</taxon>
        <taxon>Crustacea</taxon>
        <taxon>Branchiopoda</taxon>
        <taxon>Diplostraca</taxon>
        <taxon>Cladocera</taxon>
        <taxon>Anomopoda</taxon>
        <taxon>Daphniidae</taxon>
        <taxon>Daphnia</taxon>
    </lineage>
</organism>
<name>A0ABQ9Z2N8_9CRUS</name>